<dbReference type="EMBL" id="CT868668">
    <property type="protein sequence ID" value="CAK92452.1"/>
    <property type="molecule type" value="Genomic_DNA"/>
</dbReference>
<dbReference type="AlphaFoldDB" id="A0EAY5"/>
<sequence>MIYDLNKNQESIELDTTEEEFDNLCHFLAQMKEIFKDKEDNIGSMEDLKNSEQFKELFKEMIDEKKVLELLTTAEYLDIPNLIILLAAQYSALIKDQRAFITTD</sequence>
<protein>
    <submittedName>
        <fullName evidence="1">Uncharacterized protein</fullName>
    </submittedName>
</protein>
<keyword evidence="2" id="KW-1185">Reference proteome</keyword>
<dbReference type="HOGENOM" id="CLU_2255412_0_0_1"/>
<evidence type="ECO:0000313" key="2">
    <source>
        <dbReference type="Proteomes" id="UP000000600"/>
    </source>
</evidence>
<gene>
    <name evidence="1" type="ORF">GSPATT00025186001</name>
</gene>
<dbReference type="InParanoid" id="A0EAY5"/>
<proteinExistence type="predicted"/>
<dbReference type="Proteomes" id="UP000000600">
    <property type="component" value="Unassembled WGS sequence"/>
</dbReference>
<dbReference type="GeneID" id="5045634"/>
<dbReference type="OMA" id="FDNLCHF"/>
<dbReference type="OrthoDB" id="311815at2759"/>
<name>A0EAY5_PARTE</name>
<dbReference type="InterPro" id="IPR011333">
    <property type="entry name" value="SKP1/BTB/POZ_sf"/>
</dbReference>
<reference evidence="1 2" key="1">
    <citation type="journal article" date="2006" name="Nature">
        <title>Global trends of whole-genome duplications revealed by the ciliate Paramecium tetraurelia.</title>
        <authorList>
            <consortium name="Genoscope"/>
            <person name="Aury J.-M."/>
            <person name="Jaillon O."/>
            <person name="Duret L."/>
            <person name="Noel B."/>
            <person name="Jubin C."/>
            <person name="Porcel B.M."/>
            <person name="Segurens B."/>
            <person name="Daubin V."/>
            <person name="Anthouard V."/>
            <person name="Aiach N."/>
            <person name="Arnaiz O."/>
            <person name="Billaut A."/>
            <person name="Beisson J."/>
            <person name="Blanc I."/>
            <person name="Bouhouche K."/>
            <person name="Camara F."/>
            <person name="Duharcourt S."/>
            <person name="Guigo R."/>
            <person name="Gogendeau D."/>
            <person name="Katinka M."/>
            <person name="Keller A.-M."/>
            <person name="Kissmehl R."/>
            <person name="Klotz C."/>
            <person name="Koll F."/>
            <person name="Le Moue A."/>
            <person name="Lepere C."/>
            <person name="Malinsky S."/>
            <person name="Nowacki M."/>
            <person name="Nowak J.K."/>
            <person name="Plattner H."/>
            <person name="Poulain J."/>
            <person name="Ruiz F."/>
            <person name="Serrano V."/>
            <person name="Zagulski M."/>
            <person name="Dessen P."/>
            <person name="Betermier M."/>
            <person name="Weissenbach J."/>
            <person name="Scarpelli C."/>
            <person name="Schachter V."/>
            <person name="Sperling L."/>
            <person name="Meyer E."/>
            <person name="Cohen J."/>
            <person name="Wincker P."/>
        </authorList>
    </citation>
    <scope>NUCLEOTIDE SEQUENCE [LARGE SCALE GENOMIC DNA]</scope>
    <source>
        <strain evidence="1 2">Stock d4-2</strain>
    </source>
</reference>
<accession>A0EAY5</accession>
<evidence type="ECO:0000313" key="1">
    <source>
        <dbReference type="EMBL" id="CAK92452.1"/>
    </source>
</evidence>
<dbReference type="RefSeq" id="XP_001459849.1">
    <property type="nucleotide sequence ID" value="XM_001459812.1"/>
</dbReference>
<dbReference type="KEGG" id="ptm:GSPATT00025186001"/>
<dbReference type="Gene3D" id="3.30.710.10">
    <property type="entry name" value="Potassium Channel Kv1.1, Chain A"/>
    <property type="match status" value="1"/>
</dbReference>
<organism evidence="1 2">
    <name type="scientific">Paramecium tetraurelia</name>
    <dbReference type="NCBI Taxonomy" id="5888"/>
    <lineage>
        <taxon>Eukaryota</taxon>
        <taxon>Sar</taxon>
        <taxon>Alveolata</taxon>
        <taxon>Ciliophora</taxon>
        <taxon>Intramacronucleata</taxon>
        <taxon>Oligohymenophorea</taxon>
        <taxon>Peniculida</taxon>
        <taxon>Parameciidae</taxon>
        <taxon>Paramecium</taxon>
    </lineage>
</organism>